<dbReference type="PANTHER" id="PTHR30469">
    <property type="entry name" value="MULTIDRUG RESISTANCE PROTEIN MDTA"/>
    <property type="match status" value="1"/>
</dbReference>
<keyword evidence="6" id="KW-1185">Reference proteome</keyword>
<gene>
    <name evidence="5" type="ORF">DBZ36_02555</name>
</gene>
<dbReference type="Gene3D" id="2.40.50.100">
    <property type="match status" value="1"/>
</dbReference>
<evidence type="ECO:0000259" key="4">
    <source>
        <dbReference type="Pfam" id="PF25954"/>
    </source>
</evidence>
<dbReference type="Gene3D" id="1.10.287.470">
    <property type="entry name" value="Helix hairpin bin"/>
    <property type="match status" value="1"/>
</dbReference>
<organism evidence="5 6">
    <name type="scientific">Alginatibacterium sediminis</name>
    <dbReference type="NCBI Taxonomy" id="2164068"/>
    <lineage>
        <taxon>Bacteria</taxon>
        <taxon>Pseudomonadati</taxon>
        <taxon>Pseudomonadota</taxon>
        <taxon>Gammaproteobacteria</taxon>
        <taxon>Alteromonadales</taxon>
        <taxon>Alteromonadaceae</taxon>
        <taxon>Alginatibacterium</taxon>
    </lineage>
</organism>
<dbReference type="InterPro" id="IPR058625">
    <property type="entry name" value="MdtA-like_BSH"/>
</dbReference>
<dbReference type="GO" id="GO:0015562">
    <property type="term" value="F:efflux transmembrane transporter activity"/>
    <property type="evidence" value="ECO:0007669"/>
    <property type="project" value="TreeGrafter"/>
</dbReference>
<dbReference type="Pfam" id="PF25917">
    <property type="entry name" value="BSH_RND"/>
    <property type="match status" value="1"/>
</dbReference>
<feature type="domain" description="Multidrug resistance protein MdtA-like barrel-sandwich hybrid" evidence="3">
    <location>
        <begin position="70"/>
        <end position="189"/>
    </location>
</feature>
<dbReference type="AlphaFoldDB" id="A0A420ELI6"/>
<protein>
    <submittedName>
        <fullName evidence="5">Efflux RND transporter periplasmic adaptor subunit</fullName>
    </submittedName>
</protein>
<reference evidence="5 6" key="1">
    <citation type="submission" date="2018-09" db="EMBL/GenBank/DDBJ databases">
        <authorList>
            <person name="Wang Z."/>
        </authorList>
    </citation>
    <scope>NUCLEOTIDE SEQUENCE [LARGE SCALE GENOMIC DNA]</scope>
    <source>
        <strain evidence="5 6">ALS 81</strain>
    </source>
</reference>
<dbReference type="Gene3D" id="2.40.420.20">
    <property type="match status" value="1"/>
</dbReference>
<comment type="similarity">
    <text evidence="1">Belongs to the membrane fusion protein (MFP) (TC 8.A.1) family.</text>
</comment>
<proteinExistence type="inferred from homology"/>
<evidence type="ECO:0000313" key="6">
    <source>
        <dbReference type="Proteomes" id="UP000286482"/>
    </source>
</evidence>
<evidence type="ECO:0000259" key="3">
    <source>
        <dbReference type="Pfam" id="PF25917"/>
    </source>
</evidence>
<keyword evidence="2" id="KW-0175">Coiled coil</keyword>
<dbReference type="Pfam" id="PF25954">
    <property type="entry name" value="Beta-barrel_RND_2"/>
    <property type="match status" value="1"/>
</dbReference>
<dbReference type="FunFam" id="2.40.30.170:FF:000010">
    <property type="entry name" value="Efflux RND transporter periplasmic adaptor subunit"/>
    <property type="match status" value="1"/>
</dbReference>
<feature type="coiled-coil region" evidence="2">
    <location>
        <begin position="90"/>
        <end position="122"/>
    </location>
</feature>
<comment type="caution">
    <text evidence="5">The sequence shown here is derived from an EMBL/GenBank/DDBJ whole genome shotgun (WGS) entry which is preliminary data.</text>
</comment>
<name>A0A420ELI6_9ALTE</name>
<dbReference type="Gene3D" id="2.40.30.170">
    <property type="match status" value="1"/>
</dbReference>
<dbReference type="NCBIfam" id="TIGR01730">
    <property type="entry name" value="RND_mfp"/>
    <property type="match status" value="1"/>
</dbReference>
<dbReference type="InterPro" id="IPR058792">
    <property type="entry name" value="Beta-barrel_RND_2"/>
</dbReference>
<sequence>MKKWIAFALLFAVLLFGSVFGFNMFKQQKIAEFMAARPVPSLPVEVQQATVRDWTPSIKSIGFIEPFQGVTVSSSVAGLVDKIHFQSGDKVKADDLLVELEAKVEKANLASAQARLPALKRQLTRNRTLLGKGSVSQTQFDDSEAQYLSLVNDVVALQETIKRKQIRAPFDGIVGIRQINLGEYLQPGNDIVRLENLDKMQIRFIVPQKQLSQIYIDMPIELHTDAYPDTNFVGAISAIEPTVDFQSGVVQIQAEIPNSNQQLRSGMYADVVAWLPVLKDRVVIPQIAVNFTLYGQSVFVVEESQNQASGETELHVKQRSVVIDERLDDDVLIASGVEGHEKVVVAGQVRLQNGAKVRLVEDSFIDRKQELPNE</sequence>
<evidence type="ECO:0000313" key="5">
    <source>
        <dbReference type="EMBL" id="RKF21549.1"/>
    </source>
</evidence>
<feature type="domain" description="CusB-like beta-barrel" evidence="4">
    <location>
        <begin position="205"/>
        <end position="271"/>
    </location>
</feature>
<dbReference type="Proteomes" id="UP000286482">
    <property type="component" value="Unassembled WGS sequence"/>
</dbReference>
<dbReference type="EMBL" id="RAQO01000002">
    <property type="protein sequence ID" value="RKF21549.1"/>
    <property type="molecule type" value="Genomic_DNA"/>
</dbReference>
<dbReference type="GO" id="GO:1990281">
    <property type="term" value="C:efflux pump complex"/>
    <property type="evidence" value="ECO:0007669"/>
    <property type="project" value="TreeGrafter"/>
</dbReference>
<dbReference type="RefSeq" id="WP_120353352.1">
    <property type="nucleotide sequence ID" value="NZ_RAQO01000002.1"/>
</dbReference>
<dbReference type="InterPro" id="IPR006143">
    <property type="entry name" value="RND_pump_MFP"/>
</dbReference>
<evidence type="ECO:0000256" key="1">
    <source>
        <dbReference type="ARBA" id="ARBA00009477"/>
    </source>
</evidence>
<evidence type="ECO:0000256" key="2">
    <source>
        <dbReference type="SAM" id="Coils"/>
    </source>
</evidence>
<dbReference type="PANTHER" id="PTHR30469:SF11">
    <property type="entry name" value="BLL4320 PROTEIN"/>
    <property type="match status" value="1"/>
</dbReference>
<accession>A0A420ELI6</accession>
<dbReference type="OrthoDB" id="9806939at2"/>
<dbReference type="SUPFAM" id="SSF111369">
    <property type="entry name" value="HlyD-like secretion proteins"/>
    <property type="match status" value="1"/>
</dbReference>